<dbReference type="PROSITE" id="PS50977">
    <property type="entry name" value="HTH_TETR_2"/>
    <property type="match status" value="1"/>
</dbReference>
<protein>
    <submittedName>
        <fullName evidence="4">DNA-binding transcriptional repressor FabR</fullName>
    </submittedName>
</protein>
<dbReference type="GO" id="GO:0003677">
    <property type="term" value="F:DNA binding"/>
    <property type="evidence" value="ECO:0007669"/>
    <property type="project" value="UniProtKB-UniRule"/>
</dbReference>
<dbReference type="PANTHER" id="PTHR47752:SF1">
    <property type="entry name" value="HTH-TYPE TRANSCRIPTIONAL REPRESSOR FABR"/>
    <property type="match status" value="1"/>
</dbReference>
<evidence type="ECO:0000259" key="3">
    <source>
        <dbReference type="PROSITE" id="PS50977"/>
    </source>
</evidence>
<dbReference type="SUPFAM" id="SSF46689">
    <property type="entry name" value="Homeodomain-like"/>
    <property type="match status" value="1"/>
</dbReference>
<dbReference type="PATRIC" id="fig|1177154.3.peg.3128"/>
<proteinExistence type="predicted"/>
<dbReference type="Gene3D" id="1.10.10.60">
    <property type="entry name" value="Homeodomain-like"/>
    <property type="match status" value="1"/>
</dbReference>
<dbReference type="Gene3D" id="1.10.357.10">
    <property type="entry name" value="Tetracycline Repressor, domain 2"/>
    <property type="match status" value="1"/>
</dbReference>
<accession>A0A095SH54</accession>
<dbReference type="eggNOG" id="COG1309">
    <property type="taxonomic scope" value="Bacteria"/>
</dbReference>
<gene>
    <name evidence="4" type="ORF">Y5S_03087</name>
</gene>
<keyword evidence="1 2" id="KW-0238">DNA-binding</keyword>
<dbReference type="STRING" id="1177154.Y5S_03087"/>
<reference evidence="4 5" key="1">
    <citation type="submission" date="2012-09" db="EMBL/GenBank/DDBJ databases">
        <title>Genome Sequence of alkane-degrading Bacterium Alcanivorax sp. 19-m-6.</title>
        <authorList>
            <person name="Lai Q."/>
            <person name="Shao Z."/>
        </authorList>
    </citation>
    <scope>NUCLEOTIDE SEQUENCE [LARGE SCALE GENOMIC DNA]</scope>
    <source>
        <strain evidence="4 5">19-m-6</strain>
    </source>
</reference>
<dbReference type="OrthoDB" id="8617654at2"/>
<comment type="caution">
    <text evidence="4">The sequence shown here is derived from an EMBL/GenBank/DDBJ whole genome shotgun (WGS) entry which is preliminary data.</text>
</comment>
<dbReference type="InterPro" id="IPR001647">
    <property type="entry name" value="HTH_TetR"/>
</dbReference>
<dbReference type="Pfam" id="PF00440">
    <property type="entry name" value="TetR_N"/>
    <property type="match status" value="1"/>
</dbReference>
<dbReference type="AlphaFoldDB" id="A0A095SH54"/>
<feature type="domain" description="HTH tetR-type" evidence="3">
    <location>
        <begin position="11"/>
        <end position="72"/>
    </location>
</feature>
<evidence type="ECO:0000313" key="4">
    <source>
        <dbReference type="EMBL" id="KGD63664.1"/>
    </source>
</evidence>
<dbReference type="EMBL" id="ARXV01000015">
    <property type="protein sequence ID" value="KGD63664.1"/>
    <property type="molecule type" value="Genomic_DNA"/>
</dbReference>
<feature type="DNA-binding region" description="H-T-H motif" evidence="2">
    <location>
        <begin position="35"/>
        <end position="54"/>
    </location>
</feature>
<keyword evidence="5" id="KW-1185">Reference proteome</keyword>
<evidence type="ECO:0000256" key="2">
    <source>
        <dbReference type="PROSITE-ProRule" id="PRU00335"/>
    </source>
</evidence>
<evidence type="ECO:0000256" key="1">
    <source>
        <dbReference type="ARBA" id="ARBA00023125"/>
    </source>
</evidence>
<evidence type="ECO:0000313" key="5">
    <source>
        <dbReference type="Proteomes" id="UP000029444"/>
    </source>
</evidence>
<name>A0A095SH54_9GAMM</name>
<organism evidence="4 5">
    <name type="scientific">Alcanivorax nanhaiticus</name>
    <dbReference type="NCBI Taxonomy" id="1177154"/>
    <lineage>
        <taxon>Bacteria</taxon>
        <taxon>Pseudomonadati</taxon>
        <taxon>Pseudomonadota</taxon>
        <taxon>Gammaproteobacteria</taxon>
        <taxon>Oceanospirillales</taxon>
        <taxon>Alcanivoracaceae</taxon>
        <taxon>Alcanivorax</taxon>
    </lineage>
</organism>
<dbReference type="InterPro" id="IPR009057">
    <property type="entry name" value="Homeodomain-like_sf"/>
</dbReference>
<sequence length="210" mass="23315">MAETVRQRQKRQTRERILEAARTLMAGGRGLDSLGLREVARECGLAATSIYNHFPDMEALGLALIDSCCFRLRSAMEYERRSMIEIGPAQAVDELVARFVRYLGESGNDFRLLVQQRLGNHDRYRLRIQRELQLLVDELAEDVRQAVSARGGEAVPAEQEAEAVIAIMFGVGISMLDSSAAACRVLADHARLQLQMLVLGGRAMASGKRL</sequence>
<dbReference type="PANTHER" id="PTHR47752">
    <property type="entry name" value="HTH-TYPE TRANSCRIPTIONAL REPRESSOR FABR"/>
    <property type="match status" value="1"/>
</dbReference>
<dbReference type="InterPro" id="IPR050692">
    <property type="entry name" value="HTH_transcr_repressor_FabR"/>
</dbReference>
<dbReference type="RefSeq" id="WP_035234314.1">
    <property type="nucleotide sequence ID" value="NZ_ARXV01000015.1"/>
</dbReference>
<dbReference type="Proteomes" id="UP000029444">
    <property type="component" value="Unassembled WGS sequence"/>
</dbReference>